<dbReference type="SUPFAM" id="SSF63411">
    <property type="entry name" value="LuxS/MPP-like metallohydrolase"/>
    <property type="match status" value="2"/>
</dbReference>
<evidence type="ECO:0000259" key="5">
    <source>
        <dbReference type="Pfam" id="PF05193"/>
    </source>
</evidence>
<dbReference type="GO" id="GO:0005739">
    <property type="term" value="C:mitochondrion"/>
    <property type="evidence" value="ECO:0007669"/>
    <property type="project" value="UniProtKB-SubCell"/>
</dbReference>
<accession>A0A0K8TU22</accession>
<feature type="domain" description="Peptidase M16 C-terminal" evidence="5">
    <location>
        <begin position="194"/>
        <end position="369"/>
    </location>
</feature>
<reference evidence="6" key="1">
    <citation type="journal article" date="2015" name="Insect Biochem. Mol. Biol.">
        <title>An insight into the sialome of the horse fly, Tabanus bromius.</title>
        <authorList>
            <person name="Ribeiro J.M."/>
            <person name="Kazimirova M."/>
            <person name="Takac P."/>
            <person name="Andersen J.F."/>
            <person name="Francischetti I.M."/>
        </authorList>
    </citation>
    <scope>NUCLEOTIDE SEQUENCE</scope>
</reference>
<dbReference type="FunFam" id="3.30.830.10:FF:000021">
    <property type="entry name" value="Cytochrome b-c1 complex subunit 2"/>
    <property type="match status" value="1"/>
</dbReference>
<dbReference type="Pfam" id="PF05193">
    <property type="entry name" value="Peptidase_M16_C"/>
    <property type="match status" value="1"/>
</dbReference>
<evidence type="ECO:0000259" key="4">
    <source>
        <dbReference type="Pfam" id="PF00675"/>
    </source>
</evidence>
<sequence>MACNASKSPLLRIISKRGYSAQASPKAAGRGNEIQTTTLPNKLVVATADSNLPVSRVSVVFRAGSRHESYDNLGIAHTLRVAAGLTTKRSTAFAITRNIQQIGGSLTATGDRETIAYTVQVTSDHLETGIRFLQDVATAPAFKPWELSDSVTRIRVDCASIPDDVRAVELLHKAAFRSGLGNSLFCPSHNIGRLSSEALQHYFASNCTTNRCAVVGVGVEHRLLAGFAQNFDLESGAGKDVASKYYGGAEHRKDKSGRLAHVAIAGEGGSAANLKEALTFAVLQCAAGAGPSTYRGNVNGTIGKAVTSALGSEVFSFSALNASYSDSGLFGFALSTDAKNIGKGVEAGVKALKSANVSAEDVNRGKAQLKAAILHQHGTDGGLLCDMATQAALLGGAHGASELIAVVDTISQADVQAAARRAGSSKLSMGAVGNLGHVPHVTDLV</sequence>
<proteinExistence type="evidence at transcript level"/>
<dbReference type="Pfam" id="PF00675">
    <property type="entry name" value="Peptidase_M16"/>
    <property type="match status" value="1"/>
</dbReference>
<keyword evidence="2" id="KW-0809">Transit peptide</keyword>
<dbReference type="InterPro" id="IPR050361">
    <property type="entry name" value="MPP/UQCRC_Complex"/>
</dbReference>
<dbReference type="PANTHER" id="PTHR11851:SF226">
    <property type="entry name" value="CYTOCHROME B-C1 COMPLEX SUBUNIT 2, MITOCHONDRIAL"/>
    <property type="match status" value="1"/>
</dbReference>
<dbReference type="GO" id="GO:0046872">
    <property type="term" value="F:metal ion binding"/>
    <property type="evidence" value="ECO:0007669"/>
    <property type="project" value="InterPro"/>
</dbReference>
<dbReference type="Gene3D" id="3.30.830.10">
    <property type="entry name" value="Metalloenzyme, LuxS/M16 peptidase-like"/>
    <property type="match status" value="2"/>
</dbReference>
<dbReference type="InterPro" id="IPR011765">
    <property type="entry name" value="Pept_M16_N"/>
</dbReference>
<feature type="domain" description="Peptidase M16 N-terminal" evidence="4">
    <location>
        <begin position="45"/>
        <end position="188"/>
    </location>
</feature>
<dbReference type="FunFam" id="3.30.830.10:FF:000039">
    <property type="entry name" value="Ubiquinol-cytochrome c reductase core subunit 2"/>
    <property type="match status" value="1"/>
</dbReference>
<evidence type="ECO:0000256" key="1">
    <source>
        <dbReference type="ARBA" id="ARBA00004173"/>
    </source>
</evidence>
<comment type="subcellular location">
    <subcellularLocation>
        <location evidence="1">Mitochondrion</location>
    </subcellularLocation>
</comment>
<evidence type="ECO:0000313" key="6">
    <source>
        <dbReference type="EMBL" id="JAI17455.1"/>
    </source>
</evidence>
<dbReference type="GO" id="GO:0016020">
    <property type="term" value="C:membrane"/>
    <property type="evidence" value="ECO:0007669"/>
    <property type="project" value="UniProtKB-ARBA"/>
</dbReference>
<protein>
    <submittedName>
        <fullName evidence="6">Putative ubiquinol cytochrome c reductase subunit qcr2</fullName>
    </submittedName>
</protein>
<organism evidence="6">
    <name type="scientific">Tabanus bromius</name>
    <name type="common">Band-eyed brown horse fly</name>
    <dbReference type="NCBI Taxonomy" id="304241"/>
    <lineage>
        <taxon>Eukaryota</taxon>
        <taxon>Metazoa</taxon>
        <taxon>Ecdysozoa</taxon>
        <taxon>Arthropoda</taxon>
        <taxon>Hexapoda</taxon>
        <taxon>Insecta</taxon>
        <taxon>Pterygota</taxon>
        <taxon>Neoptera</taxon>
        <taxon>Endopterygota</taxon>
        <taxon>Diptera</taxon>
        <taxon>Brachycera</taxon>
        <taxon>Tabanomorpha</taxon>
        <taxon>Tabanoidea</taxon>
        <taxon>Tabanidae</taxon>
        <taxon>Tabanus</taxon>
    </lineage>
</organism>
<dbReference type="PANTHER" id="PTHR11851">
    <property type="entry name" value="METALLOPROTEASE"/>
    <property type="match status" value="1"/>
</dbReference>
<evidence type="ECO:0000256" key="2">
    <source>
        <dbReference type="ARBA" id="ARBA00022946"/>
    </source>
</evidence>
<dbReference type="InterPro" id="IPR007863">
    <property type="entry name" value="Peptidase_M16_C"/>
</dbReference>
<name>A0A0K8TU22_TABBR</name>
<dbReference type="EMBL" id="GDAI01000148">
    <property type="protein sequence ID" value="JAI17455.1"/>
    <property type="molecule type" value="mRNA"/>
</dbReference>
<dbReference type="AlphaFoldDB" id="A0A0K8TU22"/>
<evidence type="ECO:0000256" key="3">
    <source>
        <dbReference type="ARBA" id="ARBA00023128"/>
    </source>
</evidence>
<dbReference type="InterPro" id="IPR011249">
    <property type="entry name" value="Metalloenz_LuxS/M16"/>
</dbReference>
<keyword evidence="3" id="KW-0496">Mitochondrion</keyword>